<evidence type="ECO:0000313" key="1">
    <source>
        <dbReference type="EMBL" id="KAF6427964.1"/>
    </source>
</evidence>
<dbReference type="EMBL" id="JACASE010000011">
    <property type="protein sequence ID" value="KAF6427964.1"/>
    <property type="molecule type" value="Genomic_DNA"/>
</dbReference>
<dbReference type="Proteomes" id="UP000593571">
    <property type="component" value="Unassembled WGS sequence"/>
</dbReference>
<evidence type="ECO:0000313" key="2">
    <source>
        <dbReference type="Proteomes" id="UP000593571"/>
    </source>
</evidence>
<proteinExistence type="predicted"/>
<gene>
    <name evidence="1" type="ORF">HJG63_008424</name>
</gene>
<dbReference type="AlphaFoldDB" id="A0A7J8DXR4"/>
<organism evidence="1 2">
    <name type="scientific">Rousettus aegyptiacus</name>
    <name type="common">Egyptian fruit bat</name>
    <name type="synonym">Pteropus aegyptiacus</name>
    <dbReference type="NCBI Taxonomy" id="9407"/>
    <lineage>
        <taxon>Eukaryota</taxon>
        <taxon>Metazoa</taxon>
        <taxon>Chordata</taxon>
        <taxon>Craniata</taxon>
        <taxon>Vertebrata</taxon>
        <taxon>Euteleostomi</taxon>
        <taxon>Mammalia</taxon>
        <taxon>Eutheria</taxon>
        <taxon>Laurasiatheria</taxon>
        <taxon>Chiroptera</taxon>
        <taxon>Yinpterochiroptera</taxon>
        <taxon>Pteropodoidea</taxon>
        <taxon>Pteropodidae</taxon>
        <taxon>Rousettinae</taxon>
        <taxon>Rousettus</taxon>
    </lineage>
</organism>
<protein>
    <submittedName>
        <fullName evidence="1">Uncharacterized protein</fullName>
    </submittedName>
</protein>
<sequence>MRNEPEKAKFFQIKEVSPGLSFCLFSVWLHQTMTYLVRLSVVSCTYKHVYTHGASGRVTRKPPAQFCLETSVKGALKFFRFTRNCNKRCSGRSGAPFGQPRLEVTFYTTATEIETRKLTPARSAGFAPRSPARASSFCVFVGSPCNFIAGIALR</sequence>
<reference evidence="1 2" key="1">
    <citation type="journal article" date="2020" name="Nature">
        <title>Six reference-quality genomes reveal evolution of bat adaptations.</title>
        <authorList>
            <person name="Jebb D."/>
            <person name="Huang Z."/>
            <person name="Pippel M."/>
            <person name="Hughes G.M."/>
            <person name="Lavrichenko K."/>
            <person name="Devanna P."/>
            <person name="Winkler S."/>
            <person name="Jermiin L.S."/>
            <person name="Skirmuntt E.C."/>
            <person name="Katzourakis A."/>
            <person name="Burkitt-Gray L."/>
            <person name="Ray D.A."/>
            <person name="Sullivan K.A.M."/>
            <person name="Roscito J.G."/>
            <person name="Kirilenko B.M."/>
            <person name="Davalos L.M."/>
            <person name="Corthals A.P."/>
            <person name="Power M.L."/>
            <person name="Jones G."/>
            <person name="Ransome R.D."/>
            <person name="Dechmann D.K.N."/>
            <person name="Locatelli A.G."/>
            <person name="Puechmaille S.J."/>
            <person name="Fedrigo O."/>
            <person name="Jarvis E.D."/>
            <person name="Hiller M."/>
            <person name="Vernes S.C."/>
            <person name="Myers E.W."/>
            <person name="Teeling E.C."/>
        </authorList>
    </citation>
    <scope>NUCLEOTIDE SEQUENCE [LARGE SCALE GENOMIC DNA]</scope>
    <source>
        <strain evidence="1">MRouAeg1</strain>
        <tissue evidence="1">Muscle</tissue>
    </source>
</reference>
<keyword evidence="2" id="KW-1185">Reference proteome</keyword>
<comment type="caution">
    <text evidence="1">The sequence shown here is derived from an EMBL/GenBank/DDBJ whole genome shotgun (WGS) entry which is preliminary data.</text>
</comment>
<name>A0A7J8DXR4_ROUAE</name>
<accession>A0A7J8DXR4</accession>